<keyword evidence="10" id="KW-1185">Reference proteome</keyword>
<evidence type="ECO:0000256" key="3">
    <source>
        <dbReference type="ARBA" id="ARBA00022490"/>
    </source>
</evidence>
<sequence length="207" mass="22316">MAITDFRANLQHRFRQAGRSPMAEAVFRSVVASSTTLVGDIDSAGTASYHTLAPPDSRTMSTLRRHSVTDYEHAARTVTKEDFRTFDYILAMDGNNLRDLLRVRNSVLTTGKKGSSSHAASSVSDYSARPIGSSGSGEKIAEVRLFGDFGPDGTIQSRVGGGEEVQDPYYGGAQGFEEVYEQAVRFSKAFLAYLATKGKAGGVVEES</sequence>
<feature type="active site" description="Proton donor" evidence="6">
    <location>
        <position position="167"/>
    </location>
</feature>
<protein>
    <recommendedName>
        <fullName evidence="8">Phosphotyrosine protein phosphatase I domain-containing protein</fullName>
    </recommendedName>
</protein>
<accession>A0A232LYK6</accession>
<comment type="subcellular location">
    <subcellularLocation>
        <location evidence="1">Cytoplasm</location>
    </subcellularLocation>
</comment>
<keyword evidence="5" id="KW-0904">Protein phosphatase</keyword>
<dbReference type="InterPro" id="IPR017867">
    <property type="entry name" value="Tyr_phospatase_low_mol_wt"/>
</dbReference>
<evidence type="ECO:0000313" key="9">
    <source>
        <dbReference type="EMBL" id="OXV08897.1"/>
    </source>
</evidence>
<dbReference type="SMART" id="SM00226">
    <property type="entry name" value="LMWPc"/>
    <property type="match status" value="1"/>
</dbReference>
<feature type="compositionally biased region" description="Low complexity" evidence="7">
    <location>
        <begin position="116"/>
        <end position="128"/>
    </location>
</feature>
<dbReference type="AlphaFoldDB" id="A0A232LYK6"/>
<dbReference type="GO" id="GO:0003993">
    <property type="term" value="F:acid phosphatase activity"/>
    <property type="evidence" value="ECO:0007669"/>
    <property type="project" value="InterPro"/>
</dbReference>
<dbReference type="GO" id="GO:0005737">
    <property type="term" value="C:cytoplasm"/>
    <property type="evidence" value="ECO:0007669"/>
    <property type="project" value="UniProtKB-SubCell"/>
</dbReference>
<proteinExistence type="inferred from homology"/>
<keyword evidence="4" id="KW-0378">Hydrolase</keyword>
<keyword evidence="3" id="KW-0963">Cytoplasm</keyword>
<dbReference type="CDD" id="cd16343">
    <property type="entry name" value="LMWPTP"/>
    <property type="match status" value="1"/>
</dbReference>
<organism evidence="9 10">
    <name type="scientific">Elaphomyces granulatus</name>
    <dbReference type="NCBI Taxonomy" id="519963"/>
    <lineage>
        <taxon>Eukaryota</taxon>
        <taxon>Fungi</taxon>
        <taxon>Dikarya</taxon>
        <taxon>Ascomycota</taxon>
        <taxon>Pezizomycotina</taxon>
        <taxon>Eurotiomycetes</taxon>
        <taxon>Eurotiomycetidae</taxon>
        <taxon>Eurotiales</taxon>
        <taxon>Elaphomycetaceae</taxon>
        <taxon>Elaphomyces</taxon>
    </lineage>
</organism>
<feature type="active site" evidence="6">
    <location>
        <position position="19"/>
    </location>
</feature>
<comment type="similarity">
    <text evidence="2">Belongs to the low molecular weight phosphotyrosine protein phosphatase family.</text>
</comment>
<dbReference type="GO" id="GO:0004726">
    <property type="term" value="F:non-membrane spanning protein tyrosine phosphatase activity"/>
    <property type="evidence" value="ECO:0007669"/>
    <property type="project" value="InterPro"/>
</dbReference>
<reference evidence="9 10" key="1">
    <citation type="journal article" date="2015" name="Environ. Microbiol.">
        <title>Metagenome sequence of Elaphomyces granulatus from sporocarp tissue reveals Ascomycota ectomycorrhizal fingerprints of genome expansion and a Proteobacteria-rich microbiome.</title>
        <authorList>
            <person name="Quandt C.A."/>
            <person name="Kohler A."/>
            <person name="Hesse C.N."/>
            <person name="Sharpton T.J."/>
            <person name="Martin F."/>
            <person name="Spatafora J.W."/>
        </authorList>
    </citation>
    <scope>NUCLEOTIDE SEQUENCE [LARGE SCALE GENOMIC DNA]</scope>
    <source>
        <strain evidence="9 10">OSC145934</strain>
    </source>
</reference>
<dbReference type="PANTHER" id="PTHR11717:SF7">
    <property type="entry name" value="LOW MOLECULAR WEIGHT PHOSPHOTYROSINE PROTEIN PHOSPHATASE"/>
    <property type="match status" value="1"/>
</dbReference>
<dbReference type="SUPFAM" id="SSF52788">
    <property type="entry name" value="Phosphotyrosine protein phosphatases I"/>
    <property type="match status" value="1"/>
</dbReference>
<gene>
    <name evidence="9" type="ORF">Egran_03344</name>
</gene>
<dbReference type="PRINTS" id="PR00720">
    <property type="entry name" value="MAMMALPTPASE"/>
</dbReference>
<feature type="region of interest" description="Disordered" evidence="7">
    <location>
        <begin position="110"/>
        <end position="135"/>
    </location>
</feature>
<dbReference type="InterPro" id="IPR002115">
    <property type="entry name" value="Tyr_Pase_low_mol_wt_mml"/>
</dbReference>
<dbReference type="EMBL" id="NPHW01003837">
    <property type="protein sequence ID" value="OXV08897.1"/>
    <property type="molecule type" value="Genomic_DNA"/>
</dbReference>
<evidence type="ECO:0000256" key="7">
    <source>
        <dbReference type="SAM" id="MobiDB-lite"/>
    </source>
</evidence>
<evidence type="ECO:0000256" key="5">
    <source>
        <dbReference type="ARBA" id="ARBA00022912"/>
    </source>
</evidence>
<dbReference type="Gene3D" id="3.40.50.2300">
    <property type="match status" value="1"/>
</dbReference>
<evidence type="ECO:0000313" key="10">
    <source>
        <dbReference type="Proteomes" id="UP000243515"/>
    </source>
</evidence>
<dbReference type="OrthoDB" id="3388at2759"/>
<evidence type="ECO:0000256" key="2">
    <source>
        <dbReference type="ARBA" id="ARBA00011063"/>
    </source>
</evidence>
<evidence type="ECO:0000256" key="6">
    <source>
        <dbReference type="PIRSR" id="PIRSR617867-1"/>
    </source>
</evidence>
<evidence type="ECO:0000259" key="8">
    <source>
        <dbReference type="SMART" id="SM00226"/>
    </source>
</evidence>
<evidence type="ECO:0000256" key="4">
    <source>
        <dbReference type="ARBA" id="ARBA00022801"/>
    </source>
</evidence>
<evidence type="ECO:0000256" key="1">
    <source>
        <dbReference type="ARBA" id="ARBA00004496"/>
    </source>
</evidence>
<name>A0A232LYK6_9EURO</name>
<dbReference type="InterPro" id="IPR036196">
    <property type="entry name" value="Ptyr_pPase_sf"/>
</dbReference>
<dbReference type="PRINTS" id="PR00719">
    <property type="entry name" value="LMWPTPASE"/>
</dbReference>
<dbReference type="Pfam" id="PF01451">
    <property type="entry name" value="LMWPc"/>
    <property type="match status" value="1"/>
</dbReference>
<feature type="domain" description="Phosphotyrosine protein phosphatase I" evidence="8">
    <location>
        <begin position="17"/>
        <end position="193"/>
    </location>
</feature>
<dbReference type="PANTHER" id="PTHR11717">
    <property type="entry name" value="LOW MOLECULAR WEIGHT PROTEIN TYROSINE PHOSPHATASE"/>
    <property type="match status" value="1"/>
</dbReference>
<dbReference type="InterPro" id="IPR023485">
    <property type="entry name" value="Ptyr_pPase"/>
</dbReference>
<comment type="caution">
    <text evidence="9">The sequence shown here is derived from an EMBL/GenBank/DDBJ whole genome shotgun (WGS) entry which is preliminary data.</text>
</comment>
<dbReference type="InterPro" id="IPR050438">
    <property type="entry name" value="LMW_PTPase"/>
</dbReference>
<dbReference type="Proteomes" id="UP000243515">
    <property type="component" value="Unassembled WGS sequence"/>
</dbReference>